<evidence type="ECO:0000313" key="3">
    <source>
        <dbReference type="Proteomes" id="UP001203423"/>
    </source>
</evidence>
<feature type="domain" description="Calcineurin-like phosphoesterase" evidence="1">
    <location>
        <begin position="9"/>
        <end position="195"/>
    </location>
</feature>
<accession>A0ABT0LDD5</accession>
<dbReference type="Proteomes" id="UP001203423">
    <property type="component" value="Unassembled WGS sequence"/>
</dbReference>
<dbReference type="RefSeq" id="WP_248940819.1">
    <property type="nucleotide sequence ID" value="NZ_JAKIKS010000051.1"/>
</dbReference>
<evidence type="ECO:0000313" key="2">
    <source>
        <dbReference type="EMBL" id="MCL1125505.1"/>
    </source>
</evidence>
<evidence type="ECO:0000259" key="1">
    <source>
        <dbReference type="Pfam" id="PF00149"/>
    </source>
</evidence>
<dbReference type="Gene3D" id="3.60.21.10">
    <property type="match status" value="1"/>
</dbReference>
<protein>
    <submittedName>
        <fullName evidence="2">Metallophosphoesterase</fullName>
    </submittedName>
</protein>
<proteinExistence type="predicted"/>
<organism evidence="2 3">
    <name type="scientific">Shewanella surugensis</name>
    <dbReference type="NCBI Taxonomy" id="212020"/>
    <lineage>
        <taxon>Bacteria</taxon>
        <taxon>Pseudomonadati</taxon>
        <taxon>Pseudomonadota</taxon>
        <taxon>Gammaproteobacteria</taxon>
        <taxon>Alteromonadales</taxon>
        <taxon>Shewanellaceae</taxon>
        <taxon>Shewanella</taxon>
    </lineage>
</organism>
<dbReference type="PANTHER" id="PTHR46546:SF4">
    <property type="entry name" value="SHEWANELLA-LIKE PROTEIN PHOSPHATASE 1"/>
    <property type="match status" value="1"/>
</dbReference>
<dbReference type="Pfam" id="PF00149">
    <property type="entry name" value="Metallophos"/>
    <property type="match status" value="1"/>
</dbReference>
<dbReference type="InterPro" id="IPR029052">
    <property type="entry name" value="Metallo-depent_PP-like"/>
</dbReference>
<gene>
    <name evidence="2" type="ORF">L2764_13710</name>
</gene>
<dbReference type="EMBL" id="JAKIKS010000051">
    <property type="protein sequence ID" value="MCL1125505.1"/>
    <property type="molecule type" value="Genomic_DNA"/>
</dbReference>
<reference evidence="2 3" key="1">
    <citation type="submission" date="2022-01" db="EMBL/GenBank/DDBJ databases">
        <title>Whole genome-based taxonomy of the Shewanellaceae.</title>
        <authorList>
            <person name="Martin-Rodriguez A.J."/>
        </authorList>
    </citation>
    <scope>NUCLEOTIDE SEQUENCE [LARGE SCALE GENOMIC DNA]</scope>
    <source>
        <strain evidence="2 3">DSM 17177</strain>
    </source>
</reference>
<dbReference type="SUPFAM" id="SSF56300">
    <property type="entry name" value="Metallo-dependent phosphatases"/>
    <property type="match status" value="1"/>
</dbReference>
<dbReference type="InterPro" id="IPR004843">
    <property type="entry name" value="Calcineurin-like_PHP"/>
</dbReference>
<name>A0ABT0LDD5_9GAMM</name>
<sequence length="255" mass="28423">MEQKHSYKVGDQLDRGDTEKEILDLFEVLINEAAIAGGEVIVLNGNHETMNVELDFRYITDGGFEQFQSYYNADITDKDVLAIKEEEHRGRAVAFKPAGPYAQILATHNSVVVIGETVFVHGGITPEHADYGLDSINSEISAWMQGQEKNRPNSVSGSGPLWNRDYGYEVSTEVCEQLETTLKKLNATRMVIAHTRQDNINQACDGKVWRIDTSMSSYYSNGKLQALKITNDDLIEIIEEDGSISETGFGTITHQ</sequence>
<dbReference type="PANTHER" id="PTHR46546">
    <property type="entry name" value="SHEWANELLA-LIKE PROTEIN PHOSPHATASE 1"/>
    <property type="match status" value="1"/>
</dbReference>
<keyword evidence="3" id="KW-1185">Reference proteome</keyword>
<comment type="caution">
    <text evidence="2">The sequence shown here is derived from an EMBL/GenBank/DDBJ whole genome shotgun (WGS) entry which is preliminary data.</text>
</comment>